<dbReference type="Gene3D" id="2.40.50.140">
    <property type="entry name" value="Nucleic acid-binding proteins"/>
    <property type="match status" value="1"/>
</dbReference>
<keyword evidence="2" id="KW-0809">Transit peptide</keyword>
<dbReference type="PROSITE" id="PS00056">
    <property type="entry name" value="RIBOSOMAL_S17"/>
    <property type="match status" value="1"/>
</dbReference>
<reference evidence="7 8" key="1">
    <citation type="submission" date="2020-08" db="EMBL/GenBank/DDBJ databases">
        <title>Plant Genome Project.</title>
        <authorList>
            <person name="Zhang R.-G."/>
        </authorList>
    </citation>
    <scope>NUCLEOTIDE SEQUENCE [LARGE SCALE GENOMIC DNA]</scope>
    <source>
        <tissue evidence="7">Rhizome</tissue>
    </source>
</reference>
<gene>
    <name evidence="7" type="ORF">ZIOFF_017387</name>
</gene>
<keyword evidence="3 6" id="KW-0689">Ribosomal protein</keyword>
<organism evidence="7 8">
    <name type="scientific">Zingiber officinale</name>
    <name type="common">Ginger</name>
    <name type="synonym">Amomum zingiber</name>
    <dbReference type="NCBI Taxonomy" id="94328"/>
    <lineage>
        <taxon>Eukaryota</taxon>
        <taxon>Viridiplantae</taxon>
        <taxon>Streptophyta</taxon>
        <taxon>Embryophyta</taxon>
        <taxon>Tracheophyta</taxon>
        <taxon>Spermatophyta</taxon>
        <taxon>Magnoliopsida</taxon>
        <taxon>Liliopsida</taxon>
        <taxon>Zingiberales</taxon>
        <taxon>Zingiberaceae</taxon>
        <taxon>Zingiber</taxon>
    </lineage>
</organism>
<evidence type="ECO:0000313" key="8">
    <source>
        <dbReference type="Proteomes" id="UP000734854"/>
    </source>
</evidence>
<name>A0A8J5HJK0_ZINOF</name>
<comment type="caution">
    <text evidence="7">The sequence shown here is derived from an EMBL/GenBank/DDBJ whole genome shotgun (WGS) entry which is preliminary data.</text>
</comment>
<accession>A0A8J5HJK0</accession>
<dbReference type="GO" id="GO:0005840">
    <property type="term" value="C:ribosome"/>
    <property type="evidence" value="ECO:0007669"/>
    <property type="project" value="UniProtKB-KW"/>
</dbReference>
<dbReference type="InterPro" id="IPR012340">
    <property type="entry name" value="NA-bd_OB-fold"/>
</dbReference>
<dbReference type="GO" id="GO:0003735">
    <property type="term" value="F:structural constituent of ribosome"/>
    <property type="evidence" value="ECO:0007669"/>
    <property type="project" value="InterPro"/>
</dbReference>
<dbReference type="EMBL" id="JACMSC010000005">
    <property type="protein sequence ID" value="KAG6520338.1"/>
    <property type="molecule type" value="Genomic_DNA"/>
</dbReference>
<evidence type="ECO:0000256" key="6">
    <source>
        <dbReference type="RuleBase" id="RU003872"/>
    </source>
</evidence>
<keyword evidence="8" id="KW-1185">Reference proteome</keyword>
<evidence type="ECO:0000256" key="5">
    <source>
        <dbReference type="ARBA" id="ARBA00035308"/>
    </source>
</evidence>
<dbReference type="PANTHER" id="PTHR10744:SF7">
    <property type="entry name" value="SMALL RIBOSOMAL SUBUNIT PROTEIN US17C"/>
    <property type="match status" value="1"/>
</dbReference>
<keyword evidence="4 6" id="KW-0687">Ribonucleoprotein</keyword>
<evidence type="ECO:0000313" key="7">
    <source>
        <dbReference type="EMBL" id="KAG6520338.1"/>
    </source>
</evidence>
<comment type="similarity">
    <text evidence="1 6">Belongs to the universal ribosomal protein uS17 family.</text>
</comment>
<proteinExistence type="inferred from homology"/>
<dbReference type="PANTHER" id="PTHR10744">
    <property type="entry name" value="40S RIBOSOMAL PROTEIN S11 FAMILY MEMBER"/>
    <property type="match status" value="1"/>
</dbReference>
<dbReference type="GO" id="GO:1990904">
    <property type="term" value="C:ribonucleoprotein complex"/>
    <property type="evidence" value="ECO:0007669"/>
    <property type="project" value="UniProtKB-KW"/>
</dbReference>
<dbReference type="NCBIfam" id="NF004123">
    <property type="entry name" value="PRK05610.1"/>
    <property type="match status" value="1"/>
</dbReference>
<evidence type="ECO:0000256" key="2">
    <source>
        <dbReference type="ARBA" id="ARBA00022946"/>
    </source>
</evidence>
<dbReference type="CDD" id="cd00364">
    <property type="entry name" value="Ribosomal_uS17"/>
    <property type="match status" value="1"/>
</dbReference>
<protein>
    <recommendedName>
        <fullName evidence="5">30S ribosomal protein S17, chloroplastic</fullName>
    </recommendedName>
</protein>
<dbReference type="Pfam" id="PF00366">
    <property type="entry name" value="Ribosomal_S17"/>
    <property type="match status" value="1"/>
</dbReference>
<evidence type="ECO:0000256" key="1">
    <source>
        <dbReference type="ARBA" id="ARBA00010254"/>
    </source>
</evidence>
<dbReference type="Proteomes" id="UP000734854">
    <property type="component" value="Unassembled WGS sequence"/>
</dbReference>
<dbReference type="PRINTS" id="PR00973">
    <property type="entry name" value="RIBOSOMALS17"/>
</dbReference>
<sequence>MQGRVVCATNDKTVAVEVIRLAPHPKYKRRVRKKKKYQAHDPENRFKVGDYVQLEKSRPISKTKAFVAIPVTARNAPKSAQPALVKSFIIQVYSRHQPLNSCPTPTTLSSDHVSSNDLLIVLRKVLVSLLKTISFFKQQIVGDLKLCIYPDAVHPDFTILTPQYALISYKFMAAPLVHHPVQKKREEGILWFDLYPVRLTRDEMWPPLSAFEGGGAPANSGPLPRRSFYLYSGGSSDGNQASPYLPSFSSVPFSWERRPGIPKAAVATAAASGPLLRLPPGTSGYHRKRTASDAAGDEDPFAVALAECAKRPPGPSIEELFTRTRSASAPRKRAAPQSAAWSISDRLGLHAASCKATCAIADSAVCVPRRPGPRGGTALPYALSSRRAG</sequence>
<evidence type="ECO:0000256" key="4">
    <source>
        <dbReference type="ARBA" id="ARBA00023274"/>
    </source>
</evidence>
<evidence type="ECO:0000256" key="3">
    <source>
        <dbReference type="ARBA" id="ARBA00022980"/>
    </source>
</evidence>
<dbReference type="SUPFAM" id="SSF50249">
    <property type="entry name" value="Nucleic acid-binding proteins"/>
    <property type="match status" value="1"/>
</dbReference>
<dbReference type="GO" id="GO:0006412">
    <property type="term" value="P:translation"/>
    <property type="evidence" value="ECO:0007669"/>
    <property type="project" value="InterPro"/>
</dbReference>
<dbReference type="InterPro" id="IPR000266">
    <property type="entry name" value="Ribosomal_uS17"/>
</dbReference>
<dbReference type="AlphaFoldDB" id="A0A8J5HJK0"/>
<dbReference type="InterPro" id="IPR019979">
    <property type="entry name" value="Ribosomal_uS17_CS"/>
</dbReference>